<reference evidence="1" key="1">
    <citation type="submission" date="2023-07" db="EMBL/GenBank/DDBJ databases">
        <title>Sorghum-associated microbial communities from plants grown in Nebraska, USA.</title>
        <authorList>
            <person name="Schachtman D."/>
        </authorList>
    </citation>
    <scope>NUCLEOTIDE SEQUENCE</scope>
    <source>
        <strain evidence="1">BE73</strain>
    </source>
</reference>
<keyword evidence="2" id="KW-1185">Reference proteome</keyword>
<evidence type="ECO:0000313" key="1">
    <source>
        <dbReference type="EMBL" id="MDR6753448.1"/>
    </source>
</evidence>
<organism evidence="1 2">
    <name type="scientific">Deinococcus soli</name>
    <name type="common">ex Cha et al. 2016</name>
    <dbReference type="NCBI Taxonomy" id="1309411"/>
    <lineage>
        <taxon>Bacteria</taxon>
        <taxon>Thermotogati</taxon>
        <taxon>Deinococcota</taxon>
        <taxon>Deinococci</taxon>
        <taxon>Deinococcales</taxon>
        <taxon>Deinococcaceae</taxon>
        <taxon>Deinococcus</taxon>
    </lineage>
</organism>
<gene>
    <name evidence="1" type="ORF">J2Y01_003971</name>
</gene>
<comment type="caution">
    <text evidence="1">The sequence shown here is derived from an EMBL/GenBank/DDBJ whole genome shotgun (WGS) entry which is preliminary data.</text>
</comment>
<evidence type="ECO:0000313" key="2">
    <source>
        <dbReference type="Proteomes" id="UP001252370"/>
    </source>
</evidence>
<accession>A0ACC6KLS4</accession>
<proteinExistence type="predicted"/>
<dbReference type="Proteomes" id="UP001252370">
    <property type="component" value="Unassembled WGS sequence"/>
</dbReference>
<protein>
    <submittedName>
        <fullName evidence="1">Uncharacterized protein</fullName>
    </submittedName>
</protein>
<name>A0ACC6KLS4_9DEIO</name>
<sequence>MNRRDSALHASCTGGVVDLTALDDPHSRRHVELYYHPRTIRVLHGEHRGCYVSEAVHEVLHDLMRHFHHVEVLNFTARPWQRLWQPTPAKLIIASRPRRTRA</sequence>
<dbReference type="EMBL" id="JAVDTP010000014">
    <property type="protein sequence ID" value="MDR6753448.1"/>
    <property type="molecule type" value="Genomic_DNA"/>
</dbReference>